<dbReference type="GO" id="GO:0008757">
    <property type="term" value="F:S-adenosylmethionine-dependent methyltransferase activity"/>
    <property type="evidence" value="ECO:0007669"/>
    <property type="project" value="InterPro"/>
</dbReference>
<sequence>MLNEEEISLLLTDLIDIYGYDFTGYAKPTLYRRINRLFKLRSFSGFTAFRYLLIHNPEYLDWFIAEITVPVTEMFRDPSFFLTLRNEVLPVLNNCPLIRIWHAGCSTGEEAYSLAIILKELQLLQKSVVYATDINPKVLKVAAAGIYQQDTMKHYTENYMHAGGIANFSDYYTAHYDLVKLDDQLKKRIVFSTHNLAADTSFNNFQLIICRNVLIYFNQELQQRVFTLFDNSLETNGFLGLGSKETLQFTRLNHYYQKLNQKEKIWQKR</sequence>
<dbReference type="InterPro" id="IPR029063">
    <property type="entry name" value="SAM-dependent_MTases_sf"/>
</dbReference>
<dbReference type="Pfam" id="PF03705">
    <property type="entry name" value="CheR_N"/>
    <property type="match status" value="1"/>
</dbReference>
<keyword evidence="2" id="KW-0489">Methyltransferase</keyword>
<proteinExistence type="predicted"/>
<dbReference type="PRINTS" id="PR00996">
    <property type="entry name" value="CHERMTFRASE"/>
</dbReference>
<dbReference type="PANTHER" id="PTHR24422">
    <property type="entry name" value="CHEMOTAXIS PROTEIN METHYLTRANSFERASE"/>
    <property type="match status" value="1"/>
</dbReference>
<dbReference type="EMBL" id="WPIK01000010">
    <property type="protein sequence ID" value="MVN22392.1"/>
    <property type="molecule type" value="Genomic_DNA"/>
</dbReference>
<dbReference type="Proteomes" id="UP000462014">
    <property type="component" value="Unassembled WGS sequence"/>
</dbReference>
<evidence type="ECO:0000313" key="3">
    <source>
        <dbReference type="Proteomes" id="UP000462014"/>
    </source>
</evidence>
<dbReference type="AlphaFoldDB" id="A0A7K1SYK0"/>
<dbReference type="SMART" id="SM00138">
    <property type="entry name" value="MeTrc"/>
    <property type="match status" value="1"/>
</dbReference>
<gene>
    <name evidence="2" type="ORF">GO621_12685</name>
</gene>
<evidence type="ECO:0000259" key="1">
    <source>
        <dbReference type="PROSITE" id="PS50123"/>
    </source>
</evidence>
<dbReference type="SUPFAM" id="SSF53335">
    <property type="entry name" value="S-adenosyl-L-methionine-dependent methyltransferases"/>
    <property type="match status" value="1"/>
</dbReference>
<reference evidence="2 3" key="1">
    <citation type="submission" date="2019-12" db="EMBL/GenBank/DDBJ databases">
        <title>Mucilaginibacter sp. HMF7410 genome sequencing and assembly.</title>
        <authorList>
            <person name="Kang H."/>
            <person name="Cha I."/>
            <person name="Kim H."/>
            <person name="Joh K."/>
        </authorList>
    </citation>
    <scope>NUCLEOTIDE SEQUENCE [LARGE SCALE GENOMIC DNA]</scope>
    <source>
        <strain evidence="2 3">HMF7410</strain>
    </source>
</reference>
<comment type="caution">
    <text evidence="2">The sequence shown here is derived from an EMBL/GenBank/DDBJ whole genome shotgun (WGS) entry which is preliminary data.</text>
</comment>
<dbReference type="PANTHER" id="PTHR24422:SF8">
    <property type="entry name" value="CHEMOTAXIS PROTEIN"/>
    <property type="match status" value="1"/>
</dbReference>
<keyword evidence="3" id="KW-1185">Reference proteome</keyword>
<dbReference type="InterPro" id="IPR022641">
    <property type="entry name" value="CheR_N"/>
</dbReference>
<dbReference type="PROSITE" id="PS50123">
    <property type="entry name" value="CHER"/>
    <property type="match status" value="1"/>
</dbReference>
<keyword evidence="2" id="KW-0808">Transferase</keyword>
<dbReference type="RefSeq" id="WP_157567574.1">
    <property type="nucleotide sequence ID" value="NZ_WPIK01000010.1"/>
</dbReference>
<protein>
    <submittedName>
        <fullName evidence="2">Protein-glutamate O-methyltransferase CheR</fullName>
    </submittedName>
</protein>
<organism evidence="2 3">
    <name type="scientific">Mucilaginibacter arboris</name>
    <dbReference type="NCBI Taxonomy" id="2682090"/>
    <lineage>
        <taxon>Bacteria</taxon>
        <taxon>Pseudomonadati</taxon>
        <taxon>Bacteroidota</taxon>
        <taxon>Sphingobacteriia</taxon>
        <taxon>Sphingobacteriales</taxon>
        <taxon>Sphingobacteriaceae</taxon>
        <taxon>Mucilaginibacter</taxon>
    </lineage>
</organism>
<name>A0A7K1SYK0_9SPHI</name>
<dbReference type="Gene3D" id="3.40.50.150">
    <property type="entry name" value="Vaccinia Virus protein VP39"/>
    <property type="match status" value="1"/>
</dbReference>
<dbReference type="SUPFAM" id="SSF47757">
    <property type="entry name" value="Chemotaxis receptor methyltransferase CheR, N-terminal domain"/>
    <property type="match status" value="1"/>
</dbReference>
<accession>A0A7K1SYK0</accession>
<dbReference type="InterPro" id="IPR022642">
    <property type="entry name" value="CheR_C"/>
</dbReference>
<dbReference type="InterPro" id="IPR050903">
    <property type="entry name" value="Bact_Chemotaxis_MeTrfase"/>
</dbReference>
<dbReference type="GO" id="GO:0032259">
    <property type="term" value="P:methylation"/>
    <property type="evidence" value="ECO:0007669"/>
    <property type="project" value="UniProtKB-KW"/>
</dbReference>
<dbReference type="InterPro" id="IPR000780">
    <property type="entry name" value="CheR_MeTrfase"/>
</dbReference>
<feature type="domain" description="CheR-type methyltransferase" evidence="1">
    <location>
        <begin position="1"/>
        <end position="247"/>
    </location>
</feature>
<evidence type="ECO:0000313" key="2">
    <source>
        <dbReference type="EMBL" id="MVN22392.1"/>
    </source>
</evidence>
<dbReference type="Pfam" id="PF01739">
    <property type="entry name" value="CheR"/>
    <property type="match status" value="1"/>
</dbReference>